<dbReference type="InterPro" id="IPR051311">
    <property type="entry name" value="DedA_domain"/>
</dbReference>
<feature type="transmembrane region" description="Helical" evidence="2">
    <location>
        <begin position="169"/>
        <end position="187"/>
    </location>
</feature>
<dbReference type="Pfam" id="PF09335">
    <property type="entry name" value="VTT_dom"/>
    <property type="match status" value="1"/>
</dbReference>
<evidence type="ECO:0000259" key="3">
    <source>
        <dbReference type="Pfam" id="PF09335"/>
    </source>
</evidence>
<dbReference type="AlphaFoldDB" id="A0A3A1R6D4"/>
<dbReference type="Proteomes" id="UP000265801">
    <property type="component" value="Unassembled WGS sequence"/>
</dbReference>
<name>A0A3A1R6D4_9BACI</name>
<proteinExistence type="inferred from homology"/>
<organism evidence="4 5">
    <name type="scientific">Bacillus salacetis</name>
    <dbReference type="NCBI Taxonomy" id="2315464"/>
    <lineage>
        <taxon>Bacteria</taxon>
        <taxon>Bacillati</taxon>
        <taxon>Bacillota</taxon>
        <taxon>Bacilli</taxon>
        <taxon>Bacillales</taxon>
        <taxon>Bacillaceae</taxon>
        <taxon>Bacillus</taxon>
    </lineage>
</organism>
<evidence type="ECO:0000256" key="1">
    <source>
        <dbReference type="ARBA" id="ARBA00010792"/>
    </source>
</evidence>
<sequence>MAFLIELVNELGYFAMFIFSWLIFIGFPLPNEAAAAFSGVLTEIRGYSPLIAFTATYLGIISSGTFGYGVGRVAKTRILSRFEKSKSRKIVKKGQTWLKRYGAAGISFSYFVPGVRLVMPYIAGASGISFGKFIVAAYPAAFIWCMIYFQIGRLFPSTFTTIIDHLSTVLTAVAIGLIVLLGGYFYYRKRKQSGGTVIKEGE</sequence>
<dbReference type="OrthoDB" id="9782291at2"/>
<reference evidence="4 5" key="1">
    <citation type="submission" date="2018-09" db="EMBL/GenBank/DDBJ databases">
        <title>Bacillus saliacetes sp. nov., isolated from Thai shrimp paste (Ka-pi).</title>
        <authorList>
            <person name="Daroonpunt R."/>
            <person name="Tanasupawat S."/>
            <person name="Yiamsombut S."/>
        </authorList>
    </citation>
    <scope>NUCLEOTIDE SEQUENCE [LARGE SCALE GENOMIC DNA]</scope>
    <source>
        <strain evidence="4 5">SKP7-4</strain>
    </source>
</reference>
<dbReference type="EMBL" id="QXIR01000009">
    <property type="protein sequence ID" value="RIW35047.1"/>
    <property type="molecule type" value="Genomic_DNA"/>
</dbReference>
<dbReference type="InterPro" id="IPR032816">
    <property type="entry name" value="VTT_dom"/>
</dbReference>
<evidence type="ECO:0000313" key="4">
    <source>
        <dbReference type="EMBL" id="RIW35047.1"/>
    </source>
</evidence>
<feature type="transmembrane region" description="Helical" evidence="2">
    <location>
        <begin position="129"/>
        <end position="149"/>
    </location>
</feature>
<dbReference type="NCBIfam" id="TIGR01167">
    <property type="entry name" value="LPXTG_anchor"/>
    <property type="match status" value="1"/>
</dbReference>
<dbReference type="RefSeq" id="WP_119546449.1">
    <property type="nucleotide sequence ID" value="NZ_QXIR01000009.1"/>
</dbReference>
<evidence type="ECO:0000313" key="5">
    <source>
        <dbReference type="Proteomes" id="UP000265801"/>
    </source>
</evidence>
<comment type="caution">
    <text evidence="4">The sequence shown here is derived from an EMBL/GenBank/DDBJ whole genome shotgun (WGS) entry which is preliminary data.</text>
</comment>
<keyword evidence="5" id="KW-1185">Reference proteome</keyword>
<feature type="transmembrane region" description="Helical" evidence="2">
    <location>
        <begin position="50"/>
        <end position="71"/>
    </location>
</feature>
<gene>
    <name evidence="4" type="ORF">D3H55_08340</name>
</gene>
<dbReference type="GO" id="GO:0005886">
    <property type="term" value="C:plasma membrane"/>
    <property type="evidence" value="ECO:0007669"/>
    <property type="project" value="TreeGrafter"/>
</dbReference>
<keyword evidence="2" id="KW-0472">Membrane</keyword>
<dbReference type="PANTHER" id="PTHR42709:SF9">
    <property type="entry name" value="ALKALINE PHOSPHATASE LIKE PROTEIN"/>
    <property type="match status" value="1"/>
</dbReference>
<accession>A0A3A1R6D4</accession>
<evidence type="ECO:0000256" key="2">
    <source>
        <dbReference type="SAM" id="Phobius"/>
    </source>
</evidence>
<dbReference type="PANTHER" id="PTHR42709">
    <property type="entry name" value="ALKALINE PHOSPHATASE LIKE PROTEIN"/>
    <property type="match status" value="1"/>
</dbReference>
<feature type="transmembrane region" description="Helical" evidence="2">
    <location>
        <begin position="12"/>
        <end position="30"/>
    </location>
</feature>
<comment type="similarity">
    <text evidence="1">Belongs to the DedA family.</text>
</comment>
<protein>
    <submittedName>
        <fullName evidence="4">DedA family protein</fullName>
    </submittedName>
</protein>
<keyword evidence="2" id="KW-1133">Transmembrane helix</keyword>
<keyword evidence="2" id="KW-0812">Transmembrane</keyword>
<feature type="domain" description="VTT" evidence="3">
    <location>
        <begin position="29"/>
        <end position="153"/>
    </location>
</feature>